<evidence type="ECO:0000313" key="10">
    <source>
        <dbReference type="EMBL" id="KAA0174954.1"/>
    </source>
</evidence>
<accession>A0A5A8DDQ2</accession>
<comment type="similarity">
    <text evidence="5">Belongs to the PRA1 family.</text>
</comment>
<dbReference type="Pfam" id="PF03208">
    <property type="entry name" value="PRA1"/>
    <property type="match status" value="1"/>
</dbReference>
<evidence type="ECO:0000313" key="11">
    <source>
        <dbReference type="Proteomes" id="UP000322899"/>
    </source>
</evidence>
<dbReference type="Proteomes" id="UP000324907">
    <property type="component" value="Unassembled WGS sequence"/>
</dbReference>
<evidence type="ECO:0000256" key="1">
    <source>
        <dbReference type="ARBA" id="ARBA00004141"/>
    </source>
</evidence>
<evidence type="ECO:0000256" key="4">
    <source>
        <dbReference type="ARBA" id="ARBA00023136"/>
    </source>
</evidence>
<dbReference type="Proteomes" id="UP000322899">
    <property type="component" value="Unassembled WGS sequence"/>
</dbReference>
<feature type="region of interest" description="Disordered" evidence="6">
    <location>
        <begin position="170"/>
        <end position="222"/>
    </location>
</feature>
<comment type="caution">
    <text evidence="9">The sequence shown here is derived from an EMBL/GenBank/DDBJ whole genome shotgun (WGS) entry which is preliminary data.</text>
</comment>
<evidence type="ECO:0000313" key="14">
    <source>
        <dbReference type="Proteomes" id="UP000325113"/>
    </source>
</evidence>
<evidence type="ECO:0000256" key="2">
    <source>
        <dbReference type="ARBA" id="ARBA00022692"/>
    </source>
</evidence>
<dbReference type="PANTHER" id="PTHR19317:SF0">
    <property type="entry name" value="PRENYLATED RAB ACCEPTOR PROTEIN 1"/>
    <property type="match status" value="1"/>
</dbReference>
<evidence type="ECO:0000313" key="12">
    <source>
        <dbReference type="Proteomes" id="UP000323011"/>
    </source>
</evidence>
<dbReference type="EMBL" id="VLTM01000097">
    <property type="protein sequence ID" value="KAA0153758.1"/>
    <property type="molecule type" value="Genomic_DNA"/>
</dbReference>
<name>A0A5A8DDQ2_CAFRO</name>
<protein>
    <recommendedName>
        <fullName evidence="5">PRA1 family protein</fullName>
    </recommendedName>
</protein>
<organism evidence="9 13">
    <name type="scientific">Cafeteria roenbergensis</name>
    <name type="common">Marine flagellate</name>
    <dbReference type="NCBI Taxonomy" id="33653"/>
    <lineage>
        <taxon>Eukaryota</taxon>
        <taxon>Sar</taxon>
        <taxon>Stramenopiles</taxon>
        <taxon>Bigyra</taxon>
        <taxon>Opalozoa</taxon>
        <taxon>Bicosoecida</taxon>
        <taxon>Cafeteriaceae</taxon>
        <taxon>Cafeteria</taxon>
    </lineage>
</organism>
<dbReference type="EMBL" id="VLTO01000017">
    <property type="protein sequence ID" value="KAA0174954.1"/>
    <property type="molecule type" value="Genomic_DNA"/>
</dbReference>
<feature type="compositionally biased region" description="Low complexity" evidence="6">
    <location>
        <begin position="182"/>
        <end position="194"/>
    </location>
</feature>
<dbReference type="Proteomes" id="UP000323011">
    <property type="component" value="Unassembled WGS sequence"/>
</dbReference>
<dbReference type="GO" id="GO:0016020">
    <property type="term" value="C:membrane"/>
    <property type="evidence" value="ECO:0007669"/>
    <property type="project" value="UniProtKB-SubCell"/>
</dbReference>
<evidence type="ECO:0000313" key="7">
    <source>
        <dbReference type="EMBL" id="KAA0153758.1"/>
    </source>
</evidence>
<keyword evidence="4 5" id="KW-0472">Membrane</keyword>
<keyword evidence="12" id="KW-1185">Reference proteome</keyword>
<keyword evidence="2 5" id="KW-0812">Transmembrane</keyword>
<evidence type="ECO:0000256" key="3">
    <source>
        <dbReference type="ARBA" id="ARBA00022989"/>
    </source>
</evidence>
<dbReference type="InterPro" id="IPR004895">
    <property type="entry name" value="Prenylated_rab_accept_PRA1"/>
</dbReference>
<feature type="transmembrane region" description="Helical" evidence="5">
    <location>
        <begin position="65"/>
        <end position="93"/>
    </location>
</feature>
<dbReference type="EMBL" id="VLTN01000010">
    <property type="protein sequence ID" value="KAA0154786.1"/>
    <property type="molecule type" value="Genomic_DNA"/>
</dbReference>
<evidence type="ECO:0000313" key="8">
    <source>
        <dbReference type="EMBL" id="KAA0154786.1"/>
    </source>
</evidence>
<reference evidence="11 12" key="1">
    <citation type="submission" date="2019-07" db="EMBL/GenBank/DDBJ databases">
        <title>Genomes of Cafeteria roenbergensis.</title>
        <authorList>
            <person name="Fischer M.G."/>
            <person name="Hackl T."/>
            <person name="Roman M."/>
        </authorList>
    </citation>
    <scope>NUCLEOTIDE SEQUENCE [LARGE SCALE GENOMIC DNA]</scope>
    <source>
        <strain evidence="8 12">BVI</strain>
        <strain evidence="7 14">Cflag</strain>
        <strain evidence="10 11">E4-10P</strain>
        <strain evidence="9 13">RCC970-E3</strain>
    </source>
</reference>
<dbReference type="GO" id="GO:0005794">
    <property type="term" value="C:Golgi apparatus"/>
    <property type="evidence" value="ECO:0007669"/>
    <property type="project" value="TreeGrafter"/>
</dbReference>
<dbReference type="AlphaFoldDB" id="A0A5A8DDQ2"/>
<keyword evidence="3 5" id="KW-1133">Transmembrane helix</keyword>
<dbReference type="Proteomes" id="UP000325113">
    <property type="component" value="Unassembled WGS sequence"/>
</dbReference>
<evidence type="ECO:0000256" key="6">
    <source>
        <dbReference type="SAM" id="MobiDB-lite"/>
    </source>
</evidence>
<comment type="caution">
    <text evidence="5">Lacks conserved residue(s) required for the propagation of feature annotation.</text>
</comment>
<dbReference type="PANTHER" id="PTHR19317">
    <property type="entry name" value="PRENYLATED RAB ACCEPTOR 1-RELATED"/>
    <property type="match status" value="1"/>
</dbReference>
<evidence type="ECO:0000313" key="13">
    <source>
        <dbReference type="Proteomes" id="UP000324907"/>
    </source>
</evidence>
<evidence type="ECO:0000256" key="5">
    <source>
        <dbReference type="RuleBase" id="RU363107"/>
    </source>
</evidence>
<evidence type="ECO:0000313" key="9">
    <source>
        <dbReference type="EMBL" id="KAA0162754.1"/>
    </source>
</evidence>
<proteinExistence type="inferred from homology"/>
<gene>
    <name evidence="10" type="ORF">FNF27_03486</name>
    <name evidence="9" type="ORF">FNF28_04572</name>
    <name evidence="8" type="ORF">FNF29_02315</name>
    <name evidence="7" type="ORF">FNF31_06411</name>
</gene>
<comment type="subcellular location">
    <subcellularLocation>
        <location evidence="1 5">Membrane</location>
        <topology evidence="1 5">Multi-pass membrane protein</topology>
    </subcellularLocation>
</comment>
<sequence>MQGIASAVETAPEWLATAKSTDWVGSLKPWTQFAGFGESLPVRLPSPGSLAARVTTNFALFLPNYVIVTLAVCLLTALTHPLATIVVAVAAFMGYKLSDYAARTSLRVQVAGRTLGPAHVSGLVSASLFVCVVLTFGMIVFTFVGVATTLVMAHAVLRAVPGAAEALSRSADQRKHGQSLEAAEAGDGAGVAPAQPGDTPMLAPHSGDGANRARARRAEVAP</sequence>
<dbReference type="EMBL" id="VLTL01000076">
    <property type="protein sequence ID" value="KAA0162754.1"/>
    <property type="molecule type" value="Genomic_DNA"/>
</dbReference>